<organism evidence="2 3">
    <name type="scientific">Paenibacillus hodogayensis</name>
    <dbReference type="NCBI Taxonomy" id="279208"/>
    <lineage>
        <taxon>Bacteria</taxon>
        <taxon>Bacillati</taxon>
        <taxon>Bacillota</taxon>
        <taxon>Bacilli</taxon>
        <taxon>Bacillales</taxon>
        <taxon>Paenibacillaceae</taxon>
        <taxon>Paenibacillus</taxon>
    </lineage>
</organism>
<dbReference type="EMBL" id="JBHMAG010000013">
    <property type="protein sequence ID" value="MFB9753829.1"/>
    <property type="molecule type" value="Genomic_DNA"/>
</dbReference>
<accession>A0ABV5VZV3</accession>
<protein>
    <recommendedName>
        <fullName evidence="4">DUF2500 domain-containing protein</fullName>
    </recommendedName>
</protein>
<dbReference type="RefSeq" id="WP_344915068.1">
    <property type="nucleotide sequence ID" value="NZ_BAAAYO010000014.1"/>
</dbReference>
<dbReference type="Proteomes" id="UP001589619">
    <property type="component" value="Unassembled WGS sequence"/>
</dbReference>
<proteinExistence type="predicted"/>
<keyword evidence="3" id="KW-1185">Reference proteome</keyword>
<evidence type="ECO:0000256" key="1">
    <source>
        <dbReference type="SAM" id="Phobius"/>
    </source>
</evidence>
<gene>
    <name evidence="2" type="ORF">ACFFNY_19850</name>
</gene>
<keyword evidence="1" id="KW-1133">Transmembrane helix</keyword>
<feature type="transmembrane region" description="Helical" evidence="1">
    <location>
        <begin position="16"/>
        <end position="39"/>
    </location>
</feature>
<reference evidence="2 3" key="1">
    <citation type="submission" date="2024-09" db="EMBL/GenBank/DDBJ databases">
        <authorList>
            <person name="Sun Q."/>
            <person name="Mori K."/>
        </authorList>
    </citation>
    <scope>NUCLEOTIDE SEQUENCE [LARGE SCALE GENOMIC DNA]</scope>
    <source>
        <strain evidence="2 3">JCM 12520</strain>
    </source>
</reference>
<sequence>MEQQDREHMQKIAKRSIAIAAGSVTAVFAIGLFLIYIMANQVMAGACENTVDSRSEQPVKGEYDYVQFSRNCGATAGYSYHLSLVDSGDGSVKGKGNLYVSDRPFQVRWLDERTIQVIGGSERHLKQETERKGVRVIYVYPSD</sequence>
<keyword evidence="1" id="KW-0812">Transmembrane</keyword>
<comment type="caution">
    <text evidence="2">The sequence shown here is derived from an EMBL/GenBank/DDBJ whole genome shotgun (WGS) entry which is preliminary data.</text>
</comment>
<evidence type="ECO:0000313" key="2">
    <source>
        <dbReference type="EMBL" id="MFB9753829.1"/>
    </source>
</evidence>
<name>A0ABV5VZV3_9BACL</name>
<evidence type="ECO:0000313" key="3">
    <source>
        <dbReference type="Proteomes" id="UP001589619"/>
    </source>
</evidence>
<keyword evidence="1" id="KW-0472">Membrane</keyword>
<evidence type="ECO:0008006" key="4">
    <source>
        <dbReference type="Google" id="ProtNLM"/>
    </source>
</evidence>